<gene>
    <name evidence="2" type="ORF">MAE02_14610</name>
</gene>
<reference evidence="2 3" key="1">
    <citation type="submission" date="2019-07" db="EMBL/GenBank/DDBJ databases">
        <title>Whole genome shotgun sequence of Microvirga aerophila NBRC 106136.</title>
        <authorList>
            <person name="Hosoyama A."/>
            <person name="Uohara A."/>
            <person name="Ohji S."/>
            <person name="Ichikawa N."/>
        </authorList>
    </citation>
    <scope>NUCLEOTIDE SEQUENCE [LARGE SCALE GENOMIC DNA]</scope>
    <source>
        <strain evidence="2 3">NBRC 106136</strain>
    </source>
</reference>
<organism evidence="2 3">
    <name type="scientific">Microvirga aerophila</name>
    <dbReference type="NCBI Taxonomy" id="670291"/>
    <lineage>
        <taxon>Bacteria</taxon>
        <taxon>Pseudomonadati</taxon>
        <taxon>Pseudomonadota</taxon>
        <taxon>Alphaproteobacteria</taxon>
        <taxon>Hyphomicrobiales</taxon>
        <taxon>Methylobacteriaceae</taxon>
        <taxon>Microvirga</taxon>
    </lineage>
</organism>
<protein>
    <submittedName>
        <fullName evidence="2">Uncharacterized protein</fullName>
    </submittedName>
</protein>
<name>A0A512BPA8_9HYPH</name>
<proteinExistence type="predicted"/>
<feature type="region of interest" description="Disordered" evidence="1">
    <location>
        <begin position="14"/>
        <end position="57"/>
    </location>
</feature>
<sequence>MAVGLLGPVPLAHSALADSPARGQAQEIGSKSRASSERPGSTKPLARQPRKKPDASGNLVYEILDNIRARSGELCSRYGSPDDCLEEAEVCLTMRNAEDDQVRLCLNTIPGETDRDKAQKTRLRR</sequence>
<keyword evidence="3" id="KW-1185">Reference proteome</keyword>
<accession>A0A512BPA8</accession>
<evidence type="ECO:0000313" key="3">
    <source>
        <dbReference type="Proteomes" id="UP000321085"/>
    </source>
</evidence>
<evidence type="ECO:0000256" key="1">
    <source>
        <dbReference type="SAM" id="MobiDB-lite"/>
    </source>
</evidence>
<comment type="caution">
    <text evidence="2">The sequence shown here is derived from an EMBL/GenBank/DDBJ whole genome shotgun (WGS) entry which is preliminary data.</text>
</comment>
<dbReference type="AlphaFoldDB" id="A0A512BPA8"/>
<dbReference type="EMBL" id="BJYU01000016">
    <property type="protein sequence ID" value="GEO13765.1"/>
    <property type="molecule type" value="Genomic_DNA"/>
</dbReference>
<evidence type="ECO:0000313" key="2">
    <source>
        <dbReference type="EMBL" id="GEO13765.1"/>
    </source>
</evidence>
<dbReference type="Proteomes" id="UP000321085">
    <property type="component" value="Unassembled WGS sequence"/>
</dbReference>